<proteinExistence type="predicted"/>
<evidence type="ECO:0000313" key="3">
    <source>
        <dbReference type="Proteomes" id="UP000605992"/>
    </source>
</evidence>
<reference evidence="2" key="1">
    <citation type="submission" date="2021-01" db="EMBL/GenBank/DDBJ databases">
        <title>Whole genome shotgun sequence of Planotetraspora thailandica NBRC 104271.</title>
        <authorList>
            <person name="Komaki H."/>
            <person name="Tamura T."/>
        </authorList>
    </citation>
    <scope>NUCLEOTIDE SEQUENCE</scope>
    <source>
        <strain evidence="2">NBRC 104271</strain>
    </source>
</reference>
<gene>
    <name evidence="2" type="ORF">Pth03_26350</name>
</gene>
<keyword evidence="3" id="KW-1185">Reference proteome</keyword>
<accession>A0A8J3XW07</accession>
<dbReference type="Proteomes" id="UP000605992">
    <property type="component" value="Unassembled WGS sequence"/>
</dbReference>
<comment type="caution">
    <text evidence="2">The sequence shown here is derived from an EMBL/GenBank/DDBJ whole genome shotgun (WGS) entry which is preliminary data.</text>
</comment>
<dbReference type="RefSeq" id="WP_203944485.1">
    <property type="nucleotide sequence ID" value="NZ_BOOR01000016.1"/>
</dbReference>
<dbReference type="EMBL" id="BOOR01000016">
    <property type="protein sequence ID" value="GII54246.1"/>
    <property type="molecule type" value="Genomic_DNA"/>
</dbReference>
<sequence length="1121" mass="117781">MADKKKPNLFQKVSSWVEDVVEWVEATFSDPALSAQIRADLGLDASGPAPVRAVDPATKAKIDEFVAKQDVDEASLMAVVAEVKALVDTGMTFADAVKTQGVDGRDVLWLLFKVWIADSFKARNPAAYGLLTLAGIFTEDDEALGALDLAPIGRLLKGEARGDAEDVVDRISFLVGTTMVALDTFVGAVGGTVDAAYGWDPEPDDDPASARVAARALTVRFHIPVMPVSPMLTLIGVPAAHGGPGILMSLGAALQVSHSTGDTTYTFSAGANGAFAVYLGAGAPRALSAATPSFALRTEPAEGAAGKPALVVGTSDASRLEIGALAWGIEVGADFAAFRLAVRRGKLVISLGQGDGFLSSLGGSVEVPFDLGLIADTKDGVRFEGGTGLKVNLPVAASLFGVFTVQYVELEVMLDTRVLLELRGGFSLKLGPFTATVDKLGLSGDLTSLSDGADIGDVVKFLPPKGIGLRLDAGVVKGGGYLFIDPERGEYAGALELTLAGSFSIKAICLITTKRPDGTDGWSLLLLIYGQFSVHVAFGIFLTGVGGLIGLHHRVDVQALTDGMKTGVLDDILFPANPVGDAPRIINRYRQLFPFESDSLVLGPMLELAFSQPPIVYVRLGLLFEVRNALGGDKPLTLTKVVLIGQLLAQLPPKATGSPAVLKLLVDVVGFYDAQEKFLMIRARLRDSFVGIEGFATLNLSGELLLAMRFGDDPSFVLSAGGFHPAFKDVPAGVPAVLERMAVSFGFGPMRFRCETYFAITSNSVQAGFKIAVSAKLGPASIEGHLGFDALIYLKPKFRFIVGIDFAVSLKAFGSSLCAVTVTMQLEGPGEWHAVGHFSFSILWWDVEVGFDEKWGSAPAIEEQTTSATQAIRSELSDPQRMLPEAPAGGAGLVTLASVESGPVPFAHPLGRLTIRQKAFPFEVTVDRLGTKRLTEGSVRYSVSDVLVGEKSVKATTTPVLDHFARAQFMEVGEQERIGGKSFERFPCGVSVGTDAYRVDDIGAAVEATYEEKILEPQPRIARFPWTLTAMDARALPDTLLDAHVALGAAARSVRAMGDAIASGGPGGATVRKDPALAVVDSLSLSPATPLLAAAAGSDAIAHQAAGPGSVVIEAFELAGV</sequence>
<organism evidence="2 3">
    <name type="scientific">Planotetraspora thailandica</name>
    <dbReference type="NCBI Taxonomy" id="487172"/>
    <lineage>
        <taxon>Bacteria</taxon>
        <taxon>Bacillati</taxon>
        <taxon>Actinomycetota</taxon>
        <taxon>Actinomycetes</taxon>
        <taxon>Streptosporangiales</taxon>
        <taxon>Streptosporangiaceae</taxon>
        <taxon>Planotetraspora</taxon>
    </lineage>
</organism>
<evidence type="ECO:0000259" key="1">
    <source>
        <dbReference type="Pfam" id="PF20248"/>
    </source>
</evidence>
<name>A0A8J3XW07_9ACTN</name>
<protein>
    <recommendedName>
        <fullName evidence="1">DUF6603 domain-containing protein</fullName>
    </recommendedName>
</protein>
<dbReference type="Pfam" id="PF20248">
    <property type="entry name" value="DUF6603"/>
    <property type="match status" value="1"/>
</dbReference>
<evidence type="ECO:0000313" key="2">
    <source>
        <dbReference type="EMBL" id="GII54246.1"/>
    </source>
</evidence>
<feature type="domain" description="DUF6603" evidence="1">
    <location>
        <begin position="400"/>
        <end position="974"/>
    </location>
</feature>
<dbReference type="InterPro" id="IPR046538">
    <property type="entry name" value="DUF6603"/>
</dbReference>
<dbReference type="AlphaFoldDB" id="A0A8J3XW07"/>